<dbReference type="AlphaFoldDB" id="A0A5C7FC25"/>
<sequence>MRTLKSVLVPVDFSAVAGNAFDFALRMADLYPARVDLLYCMPDSLSSPGMDRIMVARGSELKKEAEENMISFRRSGIDAAMNQLTGIPEVCSIIKVGDMEEIIKKRIDDGEADLVVMGTTGKEKPLSGLIGTNTTYLIDQATVPVLIVPDESSYRPVKKICYATDLKHLDAFEVSAIFDLFAPYQPTVEFVHVANDGGEETEYNLSLLRKVVDRPQYHDRLLFTRLHGTDEVEEILKHMDASGADLLVMNRPQRSWLERLLKRSHTYEAMLKTEVPLLILHQT</sequence>
<gene>
    <name evidence="3" type="ORF">FUA23_21165</name>
</gene>
<proteinExistence type="inferred from homology"/>
<dbReference type="CDD" id="cd00293">
    <property type="entry name" value="USP-like"/>
    <property type="match status" value="1"/>
</dbReference>
<dbReference type="Gene3D" id="3.40.50.12370">
    <property type="match status" value="1"/>
</dbReference>
<evidence type="ECO:0000259" key="2">
    <source>
        <dbReference type="Pfam" id="PF00582"/>
    </source>
</evidence>
<feature type="domain" description="UspA" evidence="2">
    <location>
        <begin position="219"/>
        <end position="280"/>
    </location>
</feature>
<dbReference type="Pfam" id="PF00582">
    <property type="entry name" value="Usp"/>
    <property type="match status" value="2"/>
</dbReference>
<comment type="caution">
    <text evidence="3">The sequence shown here is derived from an EMBL/GenBank/DDBJ whole genome shotgun (WGS) entry which is preliminary data.</text>
</comment>
<evidence type="ECO:0000313" key="4">
    <source>
        <dbReference type="Proteomes" id="UP000321907"/>
    </source>
</evidence>
<comment type="similarity">
    <text evidence="1">Belongs to the universal stress protein A family.</text>
</comment>
<dbReference type="PANTHER" id="PTHR46268:SF6">
    <property type="entry name" value="UNIVERSAL STRESS PROTEIN UP12"/>
    <property type="match status" value="1"/>
</dbReference>
<dbReference type="RefSeq" id="WP_147932779.1">
    <property type="nucleotide sequence ID" value="NZ_VOXD01000053.1"/>
</dbReference>
<protein>
    <submittedName>
        <fullName evidence="3">Universal stress protein</fullName>
    </submittedName>
</protein>
<dbReference type="Proteomes" id="UP000321907">
    <property type="component" value="Unassembled WGS sequence"/>
</dbReference>
<dbReference type="PRINTS" id="PR01438">
    <property type="entry name" value="UNVRSLSTRESS"/>
</dbReference>
<evidence type="ECO:0000256" key="1">
    <source>
        <dbReference type="ARBA" id="ARBA00008791"/>
    </source>
</evidence>
<accession>A0A5C7FC25</accession>
<dbReference type="PANTHER" id="PTHR46268">
    <property type="entry name" value="STRESS RESPONSE PROTEIN NHAX"/>
    <property type="match status" value="1"/>
</dbReference>
<evidence type="ECO:0000313" key="3">
    <source>
        <dbReference type="EMBL" id="TXF84371.1"/>
    </source>
</evidence>
<keyword evidence="4" id="KW-1185">Reference proteome</keyword>
<organism evidence="3 4">
    <name type="scientific">Neolewinella aurantiaca</name>
    <dbReference type="NCBI Taxonomy" id="2602767"/>
    <lineage>
        <taxon>Bacteria</taxon>
        <taxon>Pseudomonadati</taxon>
        <taxon>Bacteroidota</taxon>
        <taxon>Saprospiria</taxon>
        <taxon>Saprospirales</taxon>
        <taxon>Lewinellaceae</taxon>
        <taxon>Neolewinella</taxon>
    </lineage>
</organism>
<name>A0A5C7FC25_9BACT</name>
<dbReference type="InterPro" id="IPR006016">
    <property type="entry name" value="UspA"/>
</dbReference>
<feature type="domain" description="UspA" evidence="2">
    <location>
        <begin position="5"/>
        <end position="149"/>
    </location>
</feature>
<dbReference type="EMBL" id="VOXD01000053">
    <property type="protein sequence ID" value="TXF84371.1"/>
    <property type="molecule type" value="Genomic_DNA"/>
</dbReference>
<reference evidence="3 4" key="1">
    <citation type="submission" date="2019-08" db="EMBL/GenBank/DDBJ databases">
        <title>Lewinella sp. strain SSH13 Genome sequencing and assembly.</title>
        <authorList>
            <person name="Kim I."/>
        </authorList>
    </citation>
    <scope>NUCLEOTIDE SEQUENCE [LARGE SCALE GENOMIC DNA]</scope>
    <source>
        <strain evidence="3 4">SSH13</strain>
    </source>
</reference>
<dbReference type="SUPFAM" id="SSF52402">
    <property type="entry name" value="Adenine nucleotide alpha hydrolases-like"/>
    <property type="match status" value="2"/>
</dbReference>
<dbReference type="InterPro" id="IPR006015">
    <property type="entry name" value="Universal_stress_UspA"/>
</dbReference>
<dbReference type="OrthoDB" id="9788959at2"/>